<dbReference type="OrthoDB" id="9901474at2"/>
<organism evidence="1 3">
    <name type="scientific">Legionella feeleii</name>
    <dbReference type="NCBI Taxonomy" id="453"/>
    <lineage>
        <taxon>Bacteria</taxon>
        <taxon>Pseudomonadati</taxon>
        <taxon>Pseudomonadota</taxon>
        <taxon>Gammaproteobacteria</taxon>
        <taxon>Legionellales</taxon>
        <taxon>Legionellaceae</taxon>
        <taxon>Legionella</taxon>
    </lineage>
</organism>
<dbReference type="EMBL" id="LNYB01000085">
    <property type="protein sequence ID" value="KTC94952.1"/>
    <property type="molecule type" value="Genomic_DNA"/>
</dbReference>
<reference evidence="1 3" key="1">
    <citation type="submission" date="2015-11" db="EMBL/GenBank/DDBJ databases">
        <title>Genomic analysis of 38 Legionella species identifies large and diverse effector repertoires.</title>
        <authorList>
            <person name="Burstein D."/>
            <person name="Amaro F."/>
            <person name="Zusman T."/>
            <person name="Lifshitz Z."/>
            <person name="Cohen O."/>
            <person name="Gilbert J.A."/>
            <person name="Pupko T."/>
            <person name="Shuman H.A."/>
            <person name="Segal G."/>
        </authorList>
    </citation>
    <scope>NUCLEOTIDE SEQUENCE [LARGE SCALE GENOMIC DNA]</scope>
    <source>
        <strain evidence="1 3">WO-44C</strain>
    </source>
</reference>
<reference evidence="2 4" key="2">
    <citation type="submission" date="2018-06" db="EMBL/GenBank/DDBJ databases">
        <authorList>
            <consortium name="Pathogen Informatics"/>
            <person name="Doyle S."/>
        </authorList>
    </citation>
    <scope>NUCLEOTIDE SEQUENCE [LARGE SCALE GENOMIC DNA]</scope>
    <source>
        <strain evidence="2 4">NCTC12022</strain>
    </source>
</reference>
<protein>
    <submittedName>
        <fullName evidence="1">Type IV pilus biogenesis protein PilP</fullName>
    </submittedName>
</protein>
<sequence length="134" mass="15485">MKQKKRLITLLITMSVSACNSSQDEAFLKYIKQVKNRVVIDHIGRIQCTKETTFGYPVYQHRKSPFKKKMATSSGKQSYSADSHVERLKVVGFLKSKIKNWALFAHENGEITYRKLGEQPEVSYGEIIEMEKPR</sequence>
<dbReference type="EMBL" id="UASS01000012">
    <property type="protein sequence ID" value="SPX60796.1"/>
    <property type="molecule type" value="Genomic_DNA"/>
</dbReference>
<evidence type="ECO:0000313" key="1">
    <source>
        <dbReference type="EMBL" id="KTC94952.1"/>
    </source>
</evidence>
<dbReference type="PATRIC" id="fig|453.4.peg.2867"/>
<dbReference type="Proteomes" id="UP000054698">
    <property type="component" value="Unassembled WGS sequence"/>
</dbReference>
<evidence type="ECO:0000313" key="2">
    <source>
        <dbReference type="EMBL" id="SPX60796.1"/>
    </source>
</evidence>
<dbReference type="Proteomes" id="UP000251942">
    <property type="component" value="Unassembled WGS sequence"/>
</dbReference>
<dbReference type="AlphaFoldDB" id="A0A0W0TH64"/>
<evidence type="ECO:0000313" key="4">
    <source>
        <dbReference type="Proteomes" id="UP000251942"/>
    </source>
</evidence>
<name>A0A0W0TH64_9GAMM</name>
<dbReference type="PROSITE" id="PS51257">
    <property type="entry name" value="PROKAR_LIPOPROTEIN"/>
    <property type="match status" value="1"/>
</dbReference>
<keyword evidence="3" id="KW-1185">Reference proteome</keyword>
<dbReference type="RefSeq" id="WP_058447456.1">
    <property type="nucleotide sequence ID" value="NZ_CAAAHT010000026.1"/>
</dbReference>
<proteinExistence type="predicted"/>
<accession>A0A0W0TH64</accession>
<evidence type="ECO:0000313" key="3">
    <source>
        <dbReference type="Proteomes" id="UP000054698"/>
    </source>
</evidence>
<gene>
    <name evidence="1" type="ORF">Lfee_2616</name>
    <name evidence="2" type="ORF">NCTC12022_01532</name>
</gene>
<dbReference type="STRING" id="453.Lfee_2616"/>